<organism evidence="4 5">
    <name type="scientific">Novosphingobium colocasiae</name>
    <dbReference type="NCBI Taxonomy" id="1256513"/>
    <lineage>
        <taxon>Bacteria</taxon>
        <taxon>Pseudomonadati</taxon>
        <taxon>Pseudomonadota</taxon>
        <taxon>Alphaproteobacteria</taxon>
        <taxon>Sphingomonadales</taxon>
        <taxon>Sphingomonadaceae</taxon>
        <taxon>Novosphingobium</taxon>
    </lineage>
</organism>
<dbReference type="InterPro" id="IPR002110">
    <property type="entry name" value="Ankyrin_rpt"/>
</dbReference>
<accession>A0A918UK44</accession>
<keyword evidence="1" id="KW-0677">Repeat</keyword>
<dbReference type="EMBL" id="BMZA01000022">
    <property type="protein sequence ID" value="GGZ15601.1"/>
    <property type="molecule type" value="Genomic_DNA"/>
</dbReference>
<feature type="repeat" description="ANK" evidence="3">
    <location>
        <begin position="83"/>
        <end position="115"/>
    </location>
</feature>
<evidence type="ECO:0000256" key="2">
    <source>
        <dbReference type="ARBA" id="ARBA00023043"/>
    </source>
</evidence>
<feature type="repeat" description="ANK" evidence="3">
    <location>
        <begin position="149"/>
        <end position="181"/>
    </location>
</feature>
<dbReference type="PANTHER" id="PTHR24171">
    <property type="entry name" value="ANKYRIN REPEAT DOMAIN-CONTAINING PROTEIN 39-RELATED"/>
    <property type="match status" value="1"/>
</dbReference>
<evidence type="ECO:0008006" key="6">
    <source>
        <dbReference type="Google" id="ProtNLM"/>
    </source>
</evidence>
<dbReference type="RefSeq" id="WP_229814330.1">
    <property type="nucleotide sequence ID" value="NZ_BMZA01000022.1"/>
</dbReference>
<reference evidence="4" key="2">
    <citation type="submission" date="2020-09" db="EMBL/GenBank/DDBJ databases">
        <authorList>
            <person name="Sun Q."/>
            <person name="Kim S."/>
        </authorList>
    </citation>
    <scope>NUCLEOTIDE SEQUENCE</scope>
    <source>
        <strain evidence="4">KCTC 32255</strain>
    </source>
</reference>
<gene>
    <name evidence="4" type="ORF">GCM10011614_33120</name>
</gene>
<name>A0A918UK44_9SPHN</name>
<dbReference type="PROSITE" id="PS50088">
    <property type="entry name" value="ANK_REPEAT"/>
    <property type="match status" value="2"/>
</dbReference>
<dbReference type="InterPro" id="IPR036770">
    <property type="entry name" value="Ankyrin_rpt-contain_sf"/>
</dbReference>
<dbReference type="Gene3D" id="1.25.40.20">
    <property type="entry name" value="Ankyrin repeat-containing domain"/>
    <property type="match status" value="1"/>
</dbReference>
<protein>
    <recommendedName>
        <fullName evidence="6">Ankyrin repeat domain-containing protein</fullName>
    </recommendedName>
</protein>
<keyword evidence="5" id="KW-1185">Reference proteome</keyword>
<dbReference type="PROSITE" id="PS50297">
    <property type="entry name" value="ANK_REP_REGION"/>
    <property type="match status" value="2"/>
</dbReference>
<evidence type="ECO:0000313" key="5">
    <source>
        <dbReference type="Proteomes" id="UP000648075"/>
    </source>
</evidence>
<dbReference type="SUPFAM" id="SSF48403">
    <property type="entry name" value="Ankyrin repeat"/>
    <property type="match status" value="1"/>
</dbReference>
<dbReference type="SMART" id="SM00248">
    <property type="entry name" value="ANK"/>
    <property type="match status" value="3"/>
</dbReference>
<proteinExistence type="predicted"/>
<sequence>MSKLSERPALSLLRAGIRSTRRIAPLALALALVPALIAPQAARAQFSESYKFLEAVRKKDGEKVEKALMDSSNRIVMTKDVTTGETALHIVAARRDSTWLNYLISKGAEVNARDDHGKTALQIAVGLAWREGVETLLGNHANPNETDDSGETPLITAVHNKDLQIAKLLLAAGADPDRNDNSGRSARDYALLAGKDSPIVQVIQSVVAQKGAKTAKPVYGPTFR</sequence>
<keyword evidence="2 3" id="KW-0040">ANK repeat</keyword>
<evidence type="ECO:0000256" key="1">
    <source>
        <dbReference type="ARBA" id="ARBA00022737"/>
    </source>
</evidence>
<evidence type="ECO:0000256" key="3">
    <source>
        <dbReference type="PROSITE-ProRule" id="PRU00023"/>
    </source>
</evidence>
<dbReference type="AlphaFoldDB" id="A0A918UK44"/>
<dbReference type="Proteomes" id="UP000648075">
    <property type="component" value="Unassembled WGS sequence"/>
</dbReference>
<evidence type="ECO:0000313" key="4">
    <source>
        <dbReference type="EMBL" id="GGZ15601.1"/>
    </source>
</evidence>
<comment type="caution">
    <text evidence="4">The sequence shown here is derived from an EMBL/GenBank/DDBJ whole genome shotgun (WGS) entry which is preliminary data.</text>
</comment>
<reference evidence="4" key="1">
    <citation type="journal article" date="2014" name="Int. J. Syst. Evol. Microbiol.">
        <title>Complete genome sequence of Corynebacterium casei LMG S-19264T (=DSM 44701T), isolated from a smear-ripened cheese.</title>
        <authorList>
            <consortium name="US DOE Joint Genome Institute (JGI-PGF)"/>
            <person name="Walter F."/>
            <person name="Albersmeier A."/>
            <person name="Kalinowski J."/>
            <person name="Ruckert C."/>
        </authorList>
    </citation>
    <scope>NUCLEOTIDE SEQUENCE</scope>
    <source>
        <strain evidence="4">KCTC 32255</strain>
    </source>
</reference>
<dbReference type="Pfam" id="PF13857">
    <property type="entry name" value="Ank_5"/>
    <property type="match status" value="2"/>
</dbReference>